<dbReference type="Proteomes" id="UP000199116">
    <property type="component" value="Unassembled WGS sequence"/>
</dbReference>
<sequence>MSRILTGVQSTGTPHLGNLLGAILPAIEMANKPDNDSFIFIADMHSLTQIKDAETLRNNTYSVAATWLACGIDIEKTVFYRQSDIPQTAELSWYLSCFFPFQRLTLAHSFKDKSDRLEDVNAGLFTYPMLMAADILLYDAEIVPVGKDQLQHLEITRDVASRFHSKMGETFVIPEAKVQENTMYVPGTDGAKMSKSKGNTINLFVTDKKLRKQIMAIATDSTPLEEPKNPDTCNVFALYKLVASEEQIAEMRKNYEAGGFGYGHAKQALYEVLLEQFEEPRKKYDYYMNNLAELDKALEVGAGKARNVANEVIKRVRTKVGY</sequence>
<comment type="catalytic activity">
    <reaction evidence="8">
        <text>tRNA(Trp) + L-tryptophan + ATP = L-tryptophyl-tRNA(Trp) + AMP + diphosphate + H(+)</text>
        <dbReference type="Rhea" id="RHEA:24080"/>
        <dbReference type="Rhea" id="RHEA-COMP:9671"/>
        <dbReference type="Rhea" id="RHEA-COMP:9705"/>
        <dbReference type="ChEBI" id="CHEBI:15378"/>
        <dbReference type="ChEBI" id="CHEBI:30616"/>
        <dbReference type="ChEBI" id="CHEBI:33019"/>
        <dbReference type="ChEBI" id="CHEBI:57912"/>
        <dbReference type="ChEBI" id="CHEBI:78442"/>
        <dbReference type="ChEBI" id="CHEBI:78535"/>
        <dbReference type="ChEBI" id="CHEBI:456215"/>
        <dbReference type="EC" id="6.1.1.2"/>
    </reaction>
</comment>
<keyword evidence="6 10" id="KW-0648">Protein biosynthesis</keyword>
<comment type="similarity">
    <text evidence="1 10">Belongs to the class-I aminoacyl-tRNA synthetase family.</text>
</comment>
<dbReference type="PRINTS" id="PR01039">
    <property type="entry name" value="TRNASYNTHTRP"/>
</dbReference>
<reference evidence="12" key="1">
    <citation type="submission" date="2016-10" db="EMBL/GenBank/DDBJ databases">
        <authorList>
            <person name="Varghese N."/>
            <person name="Submissions S."/>
        </authorList>
    </citation>
    <scope>NUCLEOTIDE SEQUENCE [LARGE SCALE GENOMIC DNA]</scope>
    <source>
        <strain evidence="12">DSM 23515</strain>
    </source>
</reference>
<dbReference type="NCBIfam" id="TIGR00233">
    <property type="entry name" value="trpS"/>
    <property type="match status" value="1"/>
</dbReference>
<keyword evidence="3 10" id="KW-0436">Ligase</keyword>
<gene>
    <name evidence="11" type="ORF">SAMN04488033_11152</name>
</gene>
<proteinExistence type="inferred from homology"/>
<dbReference type="GO" id="GO:0005524">
    <property type="term" value="F:ATP binding"/>
    <property type="evidence" value="ECO:0007669"/>
    <property type="project" value="UniProtKB-KW"/>
</dbReference>
<dbReference type="GO" id="GO:0004830">
    <property type="term" value="F:tryptophan-tRNA ligase activity"/>
    <property type="evidence" value="ECO:0007669"/>
    <property type="project" value="UniProtKB-UniRule"/>
</dbReference>
<dbReference type="InterPro" id="IPR014729">
    <property type="entry name" value="Rossmann-like_a/b/a_fold"/>
</dbReference>
<evidence type="ECO:0000256" key="6">
    <source>
        <dbReference type="ARBA" id="ARBA00022917"/>
    </source>
</evidence>
<dbReference type="PANTHER" id="PTHR43766">
    <property type="entry name" value="TRYPTOPHAN--TRNA LIGASE, MITOCHONDRIAL"/>
    <property type="match status" value="1"/>
</dbReference>
<organism evidence="11 12">
    <name type="scientific">Salegentibacter agarivorans</name>
    <dbReference type="NCBI Taxonomy" id="345907"/>
    <lineage>
        <taxon>Bacteria</taxon>
        <taxon>Pseudomonadati</taxon>
        <taxon>Bacteroidota</taxon>
        <taxon>Flavobacteriia</taxon>
        <taxon>Flavobacteriales</taxon>
        <taxon>Flavobacteriaceae</taxon>
        <taxon>Salegentibacter</taxon>
    </lineage>
</organism>
<dbReference type="InterPro" id="IPR002305">
    <property type="entry name" value="aa-tRNA-synth_Ic"/>
</dbReference>
<dbReference type="Gene3D" id="3.40.50.620">
    <property type="entry name" value="HUPs"/>
    <property type="match status" value="1"/>
</dbReference>
<dbReference type="CDD" id="cd00806">
    <property type="entry name" value="TrpRS_core"/>
    <property type="match status" value="1"/>
</dbReference>
<dbReference type="EMBL" id="FOOH01000011">
    <property type="protein sequence ID" value="SFF84883.1"/>
    <property type="molecule type" value="Genomic_DNA"/>
</dbReference>
<dbReference type="InterPro" id="IPR002306">
    <property type="entry name" value="Trp-tRNA-ligase"/>
</dbReference>
<dbReference type="GO" id="GO:0005829">
    <property type="term" value="C:cytosol"/>
    <property type="evidence" value="ECO:0007669"/>
    <property type="project" value="TreeGrafter"/>
</dbReference>
<evidence type="ECO:0000256" key="3">
    <source>
        <dbReference type="ARBA" id="ARBA00022598"/>
    </source>
</evidence>
<dbReference type="SUPFAM" id="SSF52374">
    <property type="entry name" value="Nucleotidylyl transferase"/>
    <property type="match status" value="1"/>
</dbReference>
<dbReference type="RefSeq" id="WP_075325480.1">
    <property type="nucleotide sequence ID" value="NZ_FOOH01000011.1"/>
</dbReference>
<dbReference type="FunFam" id="1.10.240.10:FF:000005">
    <property type="entry name" value="Tryptophan--tRNA ligase"/>
    <property type="match status" value="1"/>
</dbReference>
<dbReference type="Pfam" id="PF00579">
    <property type="entry name" value="tRNA-synt_1b"/>
    <property type="match status" value="1"/>
</dbReference>
<keyword evidence="7 10" id="KW-0030">Aminoacyl-tRNA synthetase</keyword>
<accession>A0A1I2M056</accession>
<evidence type="ECO:0000256" key="4">
    <source>
        <dbReference type="ARBA" id="ARBA00022741"/>
    </source>
</evidence>
<dbReference type="GO" id="GO:0006436">
    <property type="term" value="P:tryptophanyl-tRNA aminoacylation"/>
    <property type="evidence" value="ECO:0007669"/>
    <property type="project" value="UniProtKB-UniRule"/>
</dbReference>
<evidence type="ECO:0000256" key="8">
    <source>
        <dbReference type="ARBA" id="ARBA00049929"/>
    </source>
</evidence>
<evidence type="ECO:0000313" key="12">
    <source>
        <dbReference type="Proteomes" id="UP000199116"/>
    </source>
</evidence>
<evidence type="ECO:0000256" key="9">
    <source>
        <dbReference type="NCBIfam" id="TIGR00233"/>
    </source>
</evidence>
<evidence type="ECO:0000256" key="5">
    <source>
        <dbReference type="ARBA" id="ARBA00022840"/>
    </source>
</evidence>
<dbReference type="PANTHER" id="PTHR43766:SF1">
    <property type="entry name" value="TRYPTOPHAN--TRNA LIGASE, MITOCHONDRIAL"/>
    <property type="match status" value="1"/>
</dbReference>
<dbReference type="EC" id="6.1.1.2" evidence="2 9"/>
<dbReference type="InterPro" id="IPR050203">
    <property type="entry name" value="Trp-tRNA_synthetase"/>
</dbReference>
<evidence type="ECO:0000256" key="7">
    <source>
        <dbReference type="ARBA" id="ARBA00023146"/>
    </source>
</evidence>
<keyword evidence="12" id="KW-1185">Reference proteome</keyword>
<name>A0A1I2M056_9FLAO</name>
<protein>
    <recommendedName>
        <fullName evidence="2 9">Tryptophan--tRNA ligase</fullName>
        <ecNumber evidence="2 9">6.1.1.2</ecNumber>
    </recommendedName>
</protein>
<evidence type="ECO:0000313" key="11">
    <source>
        <dbReference type="EMBL" id="SFF84883.1"/>
    </source>
</evidence>
<evidence type="ECO:0000256" key="1">
    <source>
        <dbReference type="ARBA" id="ARBA00005594"/>
    </source>
</evidence>
<evidence type="ECO:0000256" key="10">
    <source>
        <dbReference type="RuleBase" id="RU363036"/>
    </source>
</evidence>
<keyword evidence="5 10" id="KW-0067">ATP-binding</keyword>
<dbReference type="Gene3D" id="1.10.240.10">
    <property type="entry name" value="Tyrosyl-Transfer RNA Synthetase"/>
    <property type="match status" value="1"/>
</dbReference>
<evidence type="ECO:0000256" key="2">
    <source>
        <dbReference type="ARBA" id="ARBA00013161"/>
    </source>
</evidence>
<keyword evidence="4 10" id="KW-0547">Nucleotide-binding</keyword>
<dbReference type="AlphaFoldDB" id="A0A1I2M056"/>